<evidence type="ECO:0000313" key="7">
    <source>
        <dbReference type="EMBL" id="MPL70061.1"/>
    </source>
</evidence>
<name>A0A644TWJ2_9ZZZZ</name>
<dbReference type="GO" id="GO:0032259">
    <property type="term" value="P:methylation"/>
    <property type="evidence" value="ECO:0007669"/>
    <property type="project" value="UniProtKB-KW"/>
</dbReference>
<protein>
    <recommendedName>
        <fullName evidence="6">DNA methylase N-4/N-6 domain-containing protein</fullName>
    </recommendedName>
</protein>
<keyword evidence="3" id="KW-0808">Transferase</keyword>
<dbReference type="InterPro" id="IPR002295">
    <property type="entry name" value="N4/N6-MTase_EcoPI_Mod-like"/>
</dbReference>
<dbReference type="GO" id="GO:0003677">
    <property type="term" value="F:DNA binding"/>
    <property type="evidence" value="ECO:0007669"/>
    <property type="project" value="InterPro"/>
</dbReference>
<dbReference type="AlphaFoldDB" id="A0A644TWJ2"/>
<feature type="coiled-coil region" evidence="5">
    <location>
        <begin position="17"/>
        <end position="44"/>
    </location>
</feature>
<evidence type="ECO:0000256" key="4">
    <source>
        <dbReference type="ARBA" id="ARBA00022691"/>
    </source>
</evidence>
<accession>A0A644TWJ2</accession>
<dbReference type="Pfam" id="PF01555">
    <property type="entry name" value="N6_N4_Mtase"/>
    <property type="match status" value="1"/>
</dbReference>
<comment type="caution">
    <text evidence="7">The sequence shown here is derived from an EMBL/GenBank/DDBJ whole genome shotgun (WGS) entry which is preliminary data.</text>
</comment>
<dbReference type="PRINTS" id="PR00506">
    <property type="entry name" value="D21N6MTFRASE"/>
</dbReference>
<dbReference type="EMBL" id="VSSQ01000051">
    <property type="protein sequence ID" value="MPL70061.1"/>
    <property type="molecule type" value="Genomic_DNA"/>
</dbReference>
<reference evidence="7" key="1">
    <citation type="submission" date="2019-08" db="EMBL/GenBank/DDBJ databases">
        <authorList>
            <person name="Kucharzyk K."/>
            <person name="Murdoch R.W."/>
            <person name="Higgins S."/>
            <person name="Loffler F."/>
        </authorList>
    </citation>
    <scope>NUCLEOTIDE SEQUENCE</scope>
</reference>
<keyword evidence="4" id="KW-0949">S-adenosyl-L-methionine</keyword>
<evidence type="ECO:0000256" key="1">
    <source>
        <dbReference type="ARBA" id="ARBA00006594"/>
    </source>
</evidence>
<dbReference type="GO" id="GO:0008170">
    <property type="term" value="F:N-methyltransferase activity"/>
    <property type="evidence" value="ECO:0007669"/>
    <property type="project" value="InterPro"/>
</dbReference>
<dbReference type="Gene3D" id="3.40.50.150">
    <property type="entry name" value="Vaccinia Virus protein VP39"/>
    <property type="match status" value="1"/>
</dbReference>
<evidence type="ECO:0000256" key="2">
    <source>
        <dbReference type="ARBA" id="ARBA00022603"/>
    </source>
</evidence>
<dbReference type="InterPro" id="IPR002941">
    <property type="entry name" value="DNA_methylase_N4/N6"/>
</dbReference>
<comment type="similarity">
    <text evidence="1">Belongs to the N(4)/N(6)-methyltransferase family.</text>
</comment>
<dbReference type="InterPro" id="IPR002052">
    <property type="entry name" value="DNA_methylase_N6_adenine_CS"/>
</dbReference>
<keyword evidence="2" id="KW-0489">Methyltransferase</keyword>
<organism evidence="7">
    <name type="scientific">bioreactor metagenome</name>
    <dbReference type="NCBI Taxonomy" id="1076179"/>
    <lineage>
        <taxon>unclassified sequences</taxon>
        <taxon>metagenomes</taxon>
        <taxon>ecological metagenomes</taxon>
    </lineage>
</organism>
<dbReference type="InterPro" id="IPR029063">
    <property type="entry name" value="SAM-dependent_MTases_sf"/>
</dbReference>
<sequence>MLFKLMQMEKDYRNLTQEELLIKIKELEKEVKKLNNQIIKDDRYGLNWIDCPEAFEEESENKIPILEEVKGKAISNDDGKPTHILIEGDNYHALTCLNYTHKGKIDVIYIDPPYNIGNSDFTYKDKNFLMEYPNGKPIKKDDPLRHSSWISFINKRLQLAKDLLSDRGVIFISIDDNEQANLKLISDSIFGEKNFVTQFIRKGSGGRQDSKHYAIIHDYILCYAKNINKGTSNNYHFDNQINSCIFV</sequence>
<evidence type="ECO:0000256" key="5">
    <source>
        <dbReference type="SAM" id="Coils"/>
    </source>
</evidence>
<feature type="domain" description="DNA methylase N-4/N-6" evidence="6">
    <location>
        <begin position="105"/>
        <end position="235"/>
    </location>
</feature>
<keyword evidence="5" id="KW-0175">Coiled coil</keyword>
<proteinExistence type="inferred from homology"/>
<gene>
    <name evidence="7" type="ORF">SDC9_15812</name>
</gene>
<dbReference type="SUPFAM" id="SSF53335">
    <property type="entry name" value="S-adenosyl-L-methionine-dependent methyltransferases"/>
    <property type="match status" value="1"/>
</dbReference>
<evidence type="ECO:0000256" key="3">
    <source>
        <dbReference type="ARBA" id="ARBA00022679"/>
    </source>
</evidence>
<dbReference type="PROSITE" id="PS00092">
    <property type="entry name" value="N6_MTASE"/>
    <property type="match status" value="1"/>
</dbReference>
<evidence type="ECO:0000259" key="6">
    <source>
        <dbReference type="Pfam" id="PF01555"/>
    </source>
</evidence>